<dbReference type="GO" id="GO:0005524">
    <property type="term" value="F:ATP binding"/>
    <property type="evidence" value="ECO:0007669"/>
    <property type="project" value="UniProtKB-KW"/>
</dbReference>
<keyword evidence="15" id="KW-0234">DNA repair</keyword>
<dbReference type="InterPro" id="IPR038729">
    <property type="entry name" value="Rad50/SbcC_AAA"/>
</dbReference>
<dbReference type="InterPro" id="IPR027417">
    <property type="entry name" value="P-loop_NTPase"/>
</dbReference>
<keyword evidence="6" id="KW-0158">Chromosome</keyword>
<gene>
    <name evidence="21" type="ORF">DI09_9p270</name>
</gene>
<accession>A0A098VMD9</accession>
<evidence type="ECO:0000256" key="5">
    <source>
        <dbReference type="ARBA" id="ARBA00017893"/>
    </source>
</evidence>
<reference evidence="21 22" key="1">
    <citation type="submission" date="2014-04" db="EMBL/GenBank/DDBJ databases">
        <title>A new species of microsporidia sheds light on the evolution of extreme parasitism.</title>
        <authorList>
            <person name="Haag K.L."/>
            <person name="James T.Y."/>
            <person name="Larsson R."/>
            <person name="Schaer T.M."/>
            <person name="Refardt D."/>
            <person name="Pombert J.-F."/>
            <person name="Ebert D."/>
        </authorList>
    </citation>
    <scope>NUCLEOTIDE SEQUENCE [LARGE SCALE GENOMIC DNA]</scope>
    <source>
        <strain evidence="21 22">UGP3</strain>
        <tissue evidence="21">Spores</tissue>
    </source>
</reference>
<dbReference type="HOGENOM" id="CLU_006184_0_0_1"/>
<dbReference type="GO" id="GO:0000794">
    <property type="term" value="C:condensed nuclear chromosome"/>
    <property type="evidence" value="ECO:0007669"/>
    <property type="project" value="TreeGrafter"/>
</dbReference>
<evidence type="ECO:0000256" key="12">
    <source>
        <dbReference type="ARBA" id="ARBA00022840"/>
    </source>
</evidence>
<evidence type="ECO:0000256" key="14">
    <source>
        <dbReference type="ARBA" id="ARBA00023054"/>
    </source>
</evidence>
<dbReference type="GeneID" id="25261178"/>
<evidence type="ECO:0000256" key="17">
    <source>
        <dbReference type="ARBA" id="ARBA00023254"/>
    </source>
</evidence>
<keyword evidence="14 19" id="KW-0175">Coiled coil</keyword>
<feature type="coiled-coil region" evidence="19">
    <location>
        <begin position="326"/>
        <end position="367"/>
    </location>
</feature>
<sequence>MSSIEKLLIRGIRSYDPQTQNVIEFYTPLTIIVGQNGAGKTTIIECLKFATTGDLPPNSKGGAFVYDPKLAHATEVKAQVRLKFRNVNKQPMIVTRSLQLTQKKTKTEMKTLESLLVMKDPISGEVALLLLQGLANFSQQPMCRARYGNAESFGRLSRHFGQCYILPSRRGELVHFFGLLTPIRPLAEPSVLKKKFDDIFSATKFVSSAFTDLSTRYSKALNELKDIRKEMQQGLKLEIQKLEFLASDVDKANKVQPTLLLLTSRSKFRFRISRINYRIILAMFLRSKNQLSVLEEARNDLLSSMKILQESDKELESFLSLQVNAVNSAEAELEANRSEKANLCKEIEEIERQKKTASSELLQATNELQLQQSRIAKIQTLISSNLDLDKDGLTFAKLNSIFSELQHKAEGFEKELSLLTAKYHQEENELKIKRQRIKDQMHSLTETIKSKKREQSNCHLQKSSILSSLQELSSISREFIEQQEFQYQMENELLAKKKSTCSRFQFEEKLSQLEKEKLQIEGELLENQDLLKELNRASEANTKISIKRTDLRRKEIAYKQAFNSVCSYSSQHLGNSPSESIDDIISYCALSSHELDIKKGVVSSSIEELAKGININKLKLESFQAQLEEANSNLLKNRLKSESFFELVKCSGLLSSNEYFEQQTSFPLVLKKLDALHVELTKRLSSSRELENIYGSFLQASLCTSECSLCCRRFSCELEKERFTLKLTNLIANIPSEVRVYQDQLTKLDAIHVKSREIQTHLDYIQDLEGERIPALIKNIEIHTGQIEALNLSLEKASSELKSLEELAGKYEGLMKLVESATKIQKEIKQIEQEILFIEKSDNIGVNSSHSFDSIQEKTASLLRKSTIIRGESDVISKDYSTKLSDIQMLELQLKDKFSELNVLKSKFEHKLRLENQLAELSKLDSSLQVEIQSSQAYLDTENQTLLSDIQSRSCEIANSYKNDELALREARRSFLAYFNPFSLILSECCEWENRRGIDFVTSEVVSLQDKISRFSIKQDELRETISRLDALFLSYSQKASEIRNIERNVRDNIKSRSMSKAISLKREELTGLLNGYSSGLPYIEYRRQEEELKREHSELLVKKAGVVGEIKQVESHLQRLAAELDTDYGEIEKKHKSQFVKVKVTELALVDLDQYAKVLDSAIMKYHSLKMEEINKIIRELWVSTYQSSDIDTIEIHSDAETTRGNRSYNYRVVMLKGDTELDMRGRSSAGQRVLTSIIIRLALAETFGLNCGILALDEPTTNLDRIAFKVPHFAFPHFSIIKARRRQFNFQLIVITHDEEFVQLLGKSEFTDYYWRVSRDEKYGVHIAHF</sequence>
<dbReference type="Pfam" id="PF13476">
    <property type="entry name" value="AAA_23"/>
    <property type="match status" value="1"/>
</dbReference>
<evidence type="ECO:0000256" key="11">
    <source>
        <dbReference type="ARBA" id="ARBA00022833"/>
    </source>
</evidence>
<evidence type="ECO:0000256" key="3">
    <source>
        <dbReference type="ARBA" id="ARBA00004286"/>
    </source>
</evidence>
<feature type="domain" description="Rad50/SbcC-type AAA" evidence="20">
    <location>
        <begin position="6"/>
        <end position="237"/>
    </location>
</feature>
<dbReference type="GO" id="GO:0000722">
    <property type="term" value="P:telomere maintenance via recombination"/>
    <property type="evidence" value="ECO:0007669"/>
    <property type="project" value="UniProtKB-ARBA"/>
</dbReference>
<organism evidence="21 22">
    <name type="scientific">Mitosporidium daphniae</name>
    <dbReference type="NCBI Taxonomy" id="1485682"/>
    <lineage>
        <taxon>Eukaryota</taxon>
        <taxon>Fungi</taxon>
        <taxon>Fungi incertae sedis</taxon>
        <taxon>Microsporidia</taxon>
        <taxon>Mitosporidium</taxon>
    </lineage>
</organism>
<dbReference type="GO" id="GO:0070192">
    <property type="term" value="P:chromosome organization involved in meiotic cell cycle"/>
    <property type="evidence" value="ECO:0007669"/>
    <property type="project" value="TreeGrafter"/>
</dbReference>
<comment type="catalytic activity">
    <reaction evidence="18">
        <text>ATP + H2O = ADP + phosphate + H(+)</text>
        <dbReference type="Rhea" id="RHEA:13065"/>
        <dbReference type="ChEBI" id="CHEBI:15377"/>
        <dbReference type="ChEBI" id="CHEBI:15378"/>
        <dbReference type="ChEBI" id="CHEBI:30616"/>
        <dbReference type="ChEBI" id="CHEBI:43474"/>
        <dbReference type="ChEBI" id="CHEBI:456216"/>
    </reaction>
</comment>
<evidence type="ECO:0000256" key="6">
    <source>
        <dbReference type="ARBA" id="ARBA00022454"/>
    </source>
</evidence>
<keyword evidence="17" id="KW-0469">Meiosis</keyword>
<feature type="coiled-coil region" evidence="19">
    <location>
        <begin position="787"/>
        <end position="841"/>
    </location>
</feature>
<comment type="cofactor">
    <cofactor evidence="1">
        <name>Zn(2+)</name>
        <dbReference type="ChEBI" id="CHEBI:29105"/>
    </cofactor>
</comment>
<evidence type="ECO:0000256" key="2">
    <source>
        <dbReference type="ARBA" id="ARBA00004123"/>
    </source>
</evidence>
<dbReference type="GO" id="GO:0051880">
    <property type="term" value="F:G-quadruplex DNA binding"/>
    <property type="evidence" value="ECO:0007669"/>
    <property type="project" value="TreeGrafter"/>
</dbReference>
<dbReference type="GO" id="GO:0046872">
    <property type="term" value="F:metal ion binding"/>
    <property type="evidence" value="ECO:0007669"/>
    <property type="project" value="UniProtKB-KW"/>
</dbReference>
<dbReference type="VEuPathDB" id="MicrosporidiaDB:DI09_9p270"/>
<comment type="similarity">
    <text evidence="4">Belongs to the SMC family. RAD50 subfamily.</text>
</comment>
<keyword evidence="8" id="KW-0547">Nucleotide-binding</keyword>
<dbReference type="PANTHER" id="PTHR18867">
    <property type="entry name" value="RAD50"/>
    <property type="match status" value="1"/>
</dbReference>
<evidence type="ECO:0000313" key="21">
    <source>
        <dbReference type="EMBL" id="KGG49944.1"/>
    </source>
</evidence>
<evidence type="ECO:0000256" key="15">
    <source>
        <dbReference type="ARBA" id="ARBA00023204"/>
    </source>
</evidence>
<keyword evidence="7" id="KW-0479">Metal-binding</keyword>
<dbReference type="SUPFAM" id="SSF52540">
    <property type="entry name" value="P-loop containing nucleoside triphosphate hydrolases"/>
    <property type="match status" value="1"/>
</dbReference>
<keyword evidence="12" id="KW-0067">ATP-binding</keyword>
<dbReference type="FunFam" id="3.40.50.300:FF:000593">
    <property type="entry name" value="DNA repair protein RAD50"/>
    <property type="match status" value="1"/>
</dbReference>
<evidence type="ECO:0000256" key="8">
    <source>
        <dbReference type="ARBA" id="ARBA00022741"/>
    </source>
</evidence>
<dbReference type="GO" id="GO:0030870">
    <property type="term" value="C:Mre11 complex"/>
    <property type="evidence" value="ECO:0007669"/>
    <property type="project" value="TreeGrafter"/>
</dbReference>
<feature type="coiled-coil region" evidence="19">
    <location>
        <begin position="402"/>
        <end position="454"/>
    </location>
</feature>
<keyword evidence="9" id="KW-0227">DNA damage</keyword>
<evidence type="ECO:0000313" key="22">
    <source>
        <dbReference type="Proteomes" id="UP000029725"/>
    </source>
</evidence>
<name>A0A098VMD9_9MICR</name>
<dbReference type="GO" id="GO:0016887">
    <property type="term" value="F:ATP hydrolysis activity"/>
    <property type="evidence" value="ECO:0007669"/>
    <property type="project" value="InterPro"/>
</dbReference>
<evidence type="ECO:0000256" key="10">
    <source>
        <dbReference type="ARBA" id="ARBA00022801"/>
    </source>
</evidence>
<dbReference type="OrthoDB" id="18797at2759"/>
<evidence type="ECO:0000256" key="18">
    <source>
        <dbReference type="ARBA" id="ARBA00049360"/>
    </source>
</evidence>
<evidence type="ECO:0000256" key="13">
    <source>
        <dbReference type="ARBA" id="ARBA00022842"/>
    </source>
</evidence>
<dbReference type="Gene3D" id="3.40.50.300">
    <property type="entry name" value="P-loop containing nucleotide triphosphate hydrolases"/>
    <property type="match status" value="2"/>
</dbReference>
<feature type="coiled-coil region" evidence="19">
    <location>
        <begin position="613"/>
        <end position="640"/>
    </location>
</feature>
<keyword evidence="22" id="KW-1185">Reference proteome</keyword>
<evidence type="ECO:0000256" key="7">
    <source>
        <dbReference type="ARBA" id="ARBA00022723"/>
    </source>
</evidence>
<evidence type="ECO:0000256" key="9">
    <source>
        <dbReference type="ARBA" id="ARBA00022763"/>
    </source>
</evidence>
<dbReference type="GO" id="GO:0003691">
    <property type="term" value="F:double-stranded telomeric DNA binding"/>
    <property type="evidence" value="ECO:0007669"/>
    <property type="project" value="TreeGrafter"/>
</dbReference>
<comment type="caution">
    <text evidence="21">The sequence shown here is derived from an EMBL/GenBank/DDBJ whole genome shotgun (WGS) entry which is preliminary data.</text>
</comment>
<comment type="subcellular location">
    <subcellularLocation>
        <location evidence="3">Chromosome</location>
    </subcellularLocation>
    <subcellularLocation>
        <location evidence="2">Nucleus</location>
    </subcellularLocation>
</comment>
<keyword evidence="10" id="KW-0378">Hydrolase</keyword>
<protein>
    <recommendedName>
        <fullName evidence="5">DNA repair protein RAD50</fullName>
    </recommendedName>
</protein>
<dbReference type="PANTHER" id="PTHR18867:SF12">
    <property type="entry name" value="DNA REPAIR PROTEIN RAD50"/>
    <property type="match status" value="1"/>
</dbReference>
<keyword evidence="13" id="KW-0460">Magnesium</keyword>
<proteinExistence type="inferred from homology"/>
<evidence type="ECO:0000259" key="20">
    <source>
        <dbReference type="Pfam" id="PF13476"/>
    </source>
</evidence>
<dbReference type="Proteomes" id="UP000029725">
    <property type="component" value="Unassembled WGS sequence"/>
</dbReference>
<evidence type="ECO:0000256" key="4">
    <source>
        <dbReference type="ARBA" id="ARBA00009439"/>
    </source>
</evidence>
<evidence type="ECO:0000256" key="1">
    <source>
        <dbReference type="ARBA" id="ARBA00001947"/>
    </source>
</evidence>
<evidence type="ECO:0000256" key="19">
    <source>
        <dbReference type="SAM" id="Coils"/>
    </source>
</evidence>
<keyword evidence="11" id="KW-0862">Zinc</keyword>
<dbReference type="EMBL" id="JMKJ01000612">
    <property type="protein sequence ID" value="KGG49944.1"/>
    <property type="molecule type" value="Genomic_DNA"/>
</dbReference>
<dbReference type="GO" id="GO:0007004">
    <property type="term" value="P:telomere maintenance via telomerase"/>
    <property type="evidence" value="ECO:0007669"/>
    <property type="project" value="TreeGrafter"/>
</dbReference>
<dbReference type="RefSeq" id="XP_013236371.1">
    <property type="nucleotide sequence ID" value="XM_013380917.1"/>
</dbReference>
<keyword evidence="16" id="KW-0539">Nucleus</keyword>
<evidence type="ECO:0000256" key="16">
    <source>
        <dbReference type="ARBA" id="ARBA00023242"/>
    </source>
</evidence>
<feature type="coiled-coil region" evidence="19">
    <location>
        <begin position="503"/>
        <end position="540"/>
    </location>
</feature>
<dbReference type="GO" id="GO:0006302">
    <property type="term" value="P:double-strand break repair"/>
    <property type="evidence" value="ECO:0007669"/>
    <property type="project" value="InterPro"/>
</dbReference>
<dbReference type="GO" id="GO:0043047">
    <property type="term" value="F:single-stranded telomeric DNA binding"/>
    <property type="evidence" value="ECO:0007669"/>
    <property type="project" value="TreeGrafter"/>
</dbReference>